<organism evidence="1 2">
    <name type="scientific">Butyricimonas hominis</name>
    <dbReference type="NCBI Taxonomy" id="2763032"/>
    <lineage>
        <taxon>Bacteria</taxon>
        <taxon>Pseudomonadati</taxon>
        <taxon>Bacteroidota</taxon>
        <taxon>Bacteroidia</taxon>
        <taxon>Bacteroidales</taxon>
        <taxon>Odoribacteraceae</taxon>
        <taxon>Butyricimonas</taxon>
    </lineage>
</organism>
<proteinExistence type="predicted"/>
<protein>
    <submittedName>
        <fullName evidence="1">DUF4843 domain-containing protein</fullName>
    </submittedName>
</protein>
<sequence>MRTCLFILLNVLFFIGCEKEKAELFTDTRYIKFRFYNDLGDDYYKITYSFAYEPDEVQEKELRVPVEFRGYSLTEGLTYSVAVDTGTTLPKDCFKLEENQVFSANSGAVDSLKVTLLRNEILQETSKMLRLKLVSNENFETYMKDSLFVEITVDDIFTKPAWWDDAIKEAYLGKYSALKYQEFIAETGITDFGILDASEKRHYALVFKRALEKSPRLDEDGKPMTVTVTG</sequence>
<gene>
    <name evidence="1" type="ORF">H8S64_19220</name>
</gene>
<keyword evidence="2" id="KW-1185">Reference proteome</keyword>
<evidence type="ECO:0000313" key="2">
    <source>
        <dbReference type="Proteomes" id="UP000646484"/>
    </source>
</evidence>
<evidence type="ECO:0000313" key="1">
    <source>
        <dbReference type="EMBL" id="MBC5623231.1"/>
    </source>
</evidence>
<name>A0ABR7D5M1_9BACT</name>
<dbReference type="InterPro" id="IPR032299">
    <property type="entry name" value="DUF4843"/>
</dbReference>
<comment type="caution">
    <text evidence="1">The sequence shown here is derived from an EMBL/GenBank/DDBJ whole genome shotgun (WGS) entry which is preliminary data.</text>
</comment>
<dbReference type="Pfam" id="PF16132">
    <property type="entry name" value="DUF4843"/>
    <property type="match status" value="1"/>
</dbReference>
<dbReference type="PROSITE" id="PS51257">
    <property type="entry name" value="PROKAR_LIPOPROTEIN"/>
    <property type="match status" value="1"/>
</dbReference>
<dbReference type="Proteomes" id="UP000646484">
    <property type="component" value="Unassembled WGS sequence"/>
</dbReference>
<reference evidence="1 2" key="1">
    <citation type="submission" date="2020-08" db="EMBL/GenBank/DDBJ databases">
        <title>Genome public.</title>
        <authorList>
            <person name="Liu C."/>
            <person name="Sun Q."/>
        </authorList>
    </citation>
    <scope>NUCLEOTIDE SEQUENCE [LARGE SCALE GENOMIC DNA]</scope>
    <source>
        <strain evidence="1 2">NSJ-56</strain>
    </source>
</reference>
<dbReference type="RefSeq" id="WP_186978320.1">
    <property type="nucleotide sequence ID" value="NZ_JACOOH010000009.1"/>
</dbReference>
<dbReference type="EMBL" id="JACOOH010000009">
    <property type="protein sequence ID" value="MBC5623231.1"/>
    <property type="molecule type" value="Genomic_DNA"/>
</dbReference>
<accession>A0ABR7D5M1</accession>